<reference evidence="1" key="1">
    <citation type="submission" date="2022-10" db="EMBL/GenBank/DDBJ databases">
        <authorList>
            <person name="Botero Cardona J."/>
        </authorList>
    </citation>
    <scope>NUCLEOTIDE SEQUENCE</scope>
    <source>
        <strain evidence="1">LMG 31819</strain>
        <strain evidence="2">R-53529</strain>
    </source>
</reference>
<protein>
    <submittedName>
        <fullName evidence="1">Uncharacterized protein</fullName>
    </submittedName>
</protein>
<accession>A0A9W4TNZ8</accession>
<dbReference type="Proteomes" id="UP001154255">
    <property type="component" value="Unassembled WGS sequence"/>
</dbReference>
<evidence type="ECO:0000313" key="2">
    <source>
        <dbReference type="EMBL" id="CAI3945612.1"/>
    </source>
</evidence>
<comment type="caution">
    <text evidence="1">The sequence shown here is derived from an EMBL/GenBank/DDBJ whole genome shotgun (WGS) entry which is preliminary data.</text>
</comment>
<evidence type="ECO:0000313" key="3">
    <source>
        <dbReference type="Proteomes" id="UP001154255"/>
    </source>
</evidence>
<evidence type="ECO:0000313" key="4">
    <source>
        <dbReference type="Proteomes" id="UP001154259"/>
    </source>
</evidence>
<evidence type="ECO:0000313" key="1">
    <source>
        <dbReference type="EMBL" id="CAI3937816.1"/>
    </source>
</evidence>
<proteinExistence type="predicted"/>
<gene>
    <name evidence="2" type="ORF">R53529_LOCUS1386</name>
    <name evidence="1" type="ORF">R53530_LOCUS1048</name>
</gene>
<dbReference type="Proteomes" id="UP001154259">
    <property type="component" value="Unassembled WGS sequence"/>
</dbReference>
<name>A0A9W4TNZ8_9PROT</name>
<keyword evidence="4" id="KW-1185">Reference proteome</keyword>
<dbReference type="EMBL" id="CAMXCM010000002">
    <property type="protein sequence ID" value="CAI3937816.1"/>
    <property type="molecule type" value="Genomic_DNA"/>
</dbReference>
<sequence length="105" mass="12501">MNKEELDLYILQFQELNHLLKNEWLDIKKLLEENKINLSTTSFISFDEDEDGKQYGILLTKEKEIVTFEIDKDNHILIQFITDQQELEQLQYNDPSVTAALIHFQ</sequence>
<dbReference type="RefSeq" id="WP_271789816.1">
    <property type="nucleotide sequence ID" value="NZ_CAMXCL010000002.1"/>
</dbReference>
<organism evidence="1 3">
    <name type="scientific">Commensalibacter communis</name>
    <dbReference type="NCBI Taxonomy" id="2972786"/>
    <lineage>
        <taxon>Bacteria</taxon>
        <taxon>Pseudomonadati</taxon>
        <taxon>Pseudomonadota</taxon>
        <taxon>Alphaproteobacteria</taxon>
        <taxon>Acetobacterales</taxon>
        <taxon>Acetobacteraceae</taxon>
    </lineage>
</organism>
<dbReference type="EMBL" id="CAMXCS010000002">
    <property type="protein sequence ID" value="CAI3945612.1"/>
    <property type="molecule type" value="Genomic_DNA"/>
</dbReference>
<dbReference type="AlphaFoldDB" id="A0A9W4TNZ8"/>